<organism evidence="2 3">
    <name type="scientific">Candidatus Acidiferrum panamense</name>
    <dbReference type="NCBI Taxonomy" id="2741543"/>
    <lineage>
        <taxon>Bacteria</taxon>
        <taxon>Pseudomonadati</taxon>
        <taxon>Acidobacteriota</taxon>
        <taxon>Terriglobia</taxon>
        <taxon>Candidatus Acidiferrales</taxon>
        <taxon>Candidatus Acidiferrum</taxon>
    </lineage>
</organism>
<evidence type="ECO:0000256" key="1">
    <source>
        <dbReference type="SAM" id="MobiDB-lite"/>
    </source>
</evidence>
<dbReference type="EMBL" id="JACDQQ010001679">
    <property type="protein sequence ID" value="MBA0086788.1"/>
    <property type="molecule type" value="Genomic_DNA"/>
</dbReference>
<sequence length="54" mass="5755">MCGIAGWVSYEGDANVPSETPSQQSRGNRRKRRATPSGELDTLGHQSPTGLKGL</sequence>
<proteinExistence type="predicted"/>
<reference evidence="2" key="1">
    <citation type="submission" date="2020-06" db="EMBL/GenBank/DDBJ databases">
        <title>Legume-microbial interactions unlock mineral nutrients during tropical forest succession.</title>
        <authorList>
            <person name="Epihov D.Z."/>
        </authorList>
    </citation>
    <scope>NUCLEOTIDE SEQUENCE [LARGE SCALE GENOMIC DNA]</scope>
    <source>
        <strain evidence="2">Pan2503</strain>
    </source>
</reference>
<feature type="region of interest" description="Disordered" evidence="1">
    <location>
        <begin position="11"/>
        <end position="54"/>
    </location>
</feature>
<comment type="caution">
    <text evidence="2">The sequence shown here is derived from an EMBL/GenBank/DDBJ whole genome shotgun (WGS) entry which is preliminary data.</text>
</comment>
<evidence type="ECO:0000313" key="2">
    <source>
        <dbReference type="EMBL" id="MBA0086788.1"/>
    </source>
</evidence>
<protein>
    <submittedName>
        <fullName evidence="2">Uncharacterized protein</fullName>
    </submittedName>
</protein>
<name>A0A7V8SY84_9BACT</name>
<feature type="compositionally biased region" description="Polar residues" evidence="1">
    <location>
        <begin position="17"/>
        <end position="26"/>
    </location>
</feature>
<accession>A0A7V8SY84</accession>
<gene>
    <name evidence="2" type="ORF">HRJ53_17545</name>
</gene>
<dbReference type="Proteomes" id="UP000567293">
    <property type="component" value="Unassembled WGS sequence"/>
</dbReference>
<dbReference type="AlphaFoldDB" id="A0A7V8SY84"/>
<evidence type="ECO:0000313" key="3">
    <source>
        <dbReference type="Proteomes" id="UP000567293"/>
    </source>
</evidence>
<feature type="compositionally biased region" description="Polar residues" evidence="1">
    <location>
        <begin position="44"/>
        <end position="54"/>
    </location>
</feature>
<keyword evidence="3" id="KW-1185">Reference proteome</keyword>